<reference evidence="2" key="1">
    <citation type="submission" date="2020-04" db="EMBL/GenBank/DDBJ databases">
        <authorList>
            <person name="Chiriac C."/>
            <person name="Salcher M."/>
            <person name="Ghai R."/>
            <person name="Kavagutti S V."/>
        </authorList>
    </citation>
    <scope>NUCLEOTIDE SEQUENCE</scope>
</reference>
<dbReference type="EMBL" id="LR796360">
    <property type="protein sequence ID" value="CAB4138923.1"/>
    <property type="molecule type" value="Genomic_DNA"/>
</dbReference>
<organism evidence="2">
    <name type="scientific">uncultured Caudovirales phage</name>
    <dbReference type="NCBI Taxonomy" id="2100421"/>
    <lineage>
        <taxon>Viruses</taxon>
        <taxon>Duplodnaviria</taxon>
        <taxon>Heunggongvirae</taxon>
        <taxon>Uroviricota</taxon>
        <taxon>Caudoviricetes</taxon>
        <taxon>Peduoviridae</taxon>
        <taxon>Maltschvirus</taxon>
        <taxon>Maltschvirus maltsch</taxon>
    </lineage>
</organism>
<protein>
    <submittedName>
        <fullName evidence="2">Uncharacterized protein</fullName>
    </submittedName>
</protein>
<evidence type="ECO:0000313" key="2">
    <source>
        <dbReference type="EMBL" id="CAB4138923.1"/>
    </source>
</evidence>
<gene>
    <name evidence="2" type="ORF">UFOVP351_5</name>
</gene>
<proteinExistence type="predicted"/>
<evidence type="ECO:0000256" key="1">
    <source>
        <dbReference type="SAM" id="MobiDB-lite"/>
    </source>
</evidence>
<name>A0A6J5M061_9CAUD</name>
<accession>A0A6J5M061</accession>
<sequence>MAINPMMLPQIIAMGGPQPQMQTPTVAPMPVQPQPQGPDSLAEMTRLLSGDLSGSLTSGDKLLALSGLLRSATRSGRRAGLTPQQVISDLQRQKVGEVQNRLAVEQMRAQAAARQQQEQAMAQFAATLPPEKQALFPGLDAEGKTAMLKEHLSPQPFQIVKSGGENFMVFRDKSRVKLDIPRDVETTEIDTGDKIQIVDKNTNEIIKEFPKQMSPYQAGSLAVAQGNLAIRRADSARAASGGGGGGGSSKQPTQITVDGQTTFGVPLGGFRYKLQDGRVVTATPAPKSSGGFTPALPPAAGGPRFR</sequence>
<feature type="region of interest" description="Disordered" evidence="1">
    <location>
        <begin position="235"/>
        <end position="260"/>
    </location>
</feature>
<feature type="compositionally biased region" description="Polar residues" evidence="1">
    <location>
        <begin position="250"/>
        <end position="260"/>
    </location>
</feature>
<feature type="region of interest" description="Disordered" evidence="1">
    <location>
        <begin position="281"/>
        <end position="306"/>
    </location>
</feature>